<dbReference type="EMBL" id="JAGIBU010000018">
    <property type="protein sequence ID" value="MBS7825499.1"/>
    <property type="molecule type" value="Genomic_DNA"/>
</dbReference>
<feature type="region of interest" description="Disordered" evidence="1">
    <location>
        <begin position="84"/>
        <end position="105"/>
    </location>
</feature>
<protein>
    <submittedName>
        <fullName evidence="2">Uncharacterized protein</fullName>
    </submittedName>
</protein>
<dbReference type="AlphaFoldDB" id="A0AB35C0Q0"/>
<gene>
    <name evidence="2" type="ORF">J7561_09900</name>
</gene>
<comment type="caution">
    <text evidence="2">The sequence shown here is derived from an EMBL/GenBank/DDBJ whole genome shotgun (WGS) entry which is preliminary data.</text>
</comment>
<evidence type="ECO:0000313" key="2">
    <source>
        <dbReference type="EMBL" id="MBS7825499.1"/>
    </source>
</evidence>
<evidence type="ECO:0000313" key="3">
    <source>
        <dbReference type="Proteomes" id="UP000680020"/>
    </source>
</evidence>
<name>A0AB35C0Q0_9GAMM</name>
<organism evidence="2 3">
    <name type="scientific">Wohlfahrtiimonas chitiniclastica</name>
    <dbReference type="NCBI Taxonomy" id="400946"/>
    <lineage>
        <taxon>Bacteria</taxon>
        <taxon>Pseudomonadati</taxon>
        <taxon>Pseudomonadota</taxon>
        <taxon>Gammaproteobacteria</taxon>
        <taxon>Cardiobacteriales</taxon>
        <taxon>Ignatzschineriaceae</taxon>
        <taxon>Wohlfahrtiimonas</taxon>
    </lineage>
</organism>
<reference evidence="2" key="1">
    <citation type="submission" date="2021-03" db="EMBL/GenBank/DDBJ databases">
        <title>Identification and antibiotic profiling of Wohlfahrtiimonas chitiniclastica, an underestimated human pathogen.</title>
        <authorList>
            <person name="Kopf A."/>
            <person name="Bunk B."/>
            <person name="Coldewey S."/>
            <person name="Gunzer F."/>
            <person name="Riedel T."/>
            <person name="Schroettner P."/>
        </authorList>
    </citation>
    <scope>NUCLEOTIDE SEQUENCE</scope>
    <source>
        <strain evidence="2">DSM 100917</strain>
    </source>
</reference>
<sequence length="186" mass="22196">MNLYNKLERIVNGEEKLYFSNLARFIAFYFDDIEKQIKTQTLRDIASSINQFIDRSFESKNLFIKSNIKENSFYVAFKKEKDKRNMTQTHHSKSSHEQPIRSESIQQQDDKSLLTNLLNECGYQLDDYLWLEKVLEYYPLNKTVLKKILTNQISEEELNQINLSRIDHFENIKKVNNYISQKLPAK</sequence>
<dbReference type="Proteomes" id="UP000680020">
    <property type="component" value="Unassembled WGS sequence"/>
</dbReference>
<dbReference type="RefSeq" id="WP_213404340.1">
    <property type="nucleotide sequence ID" value="NZ_JAGIBT010000020.1"/>
</dbReference>
<accession>A0AB35C0Q0</accession>
<evidence type="ECO:0000256" key="1">
    <source>
        <dbReference type="SAM" id="MobiDB-lite"/>
    </source>
</evidence>
<proteinExistence type="predicted"/>